<evidence type="ECO:0000256" key="5">
    <source>
        <dbReference type="SAM" id="MobiDB-lite"/>
    </source>
</evidence>
<comment type="similarity">
    <text evidence="2">Belongs to the ESF1 family.</text>
</comment>
<dbReference type="PANTHER" id="PTHR12202:SF0">
    <property type="entry name" value="ESF1 HOMOLOG"/>
    <property type="match status" value="1"/>
</dbReference>
<feature type="region of interest" description="Disordered" evidence="5">
    <location>
        <begin position="394"/>
        <end position="624"/>
    </location>
</feature>
<dbReference type="HOGENOM" id="CLU_010564_0_0_1"/>
<keyword evidence="4" id="KW-0539">Nucleus</keyword>
<dbReference type="OrthoDB" id="431825at2759"/>
<feature type="compositionally biased region" description="Basic residues" evidence="5">
    <location>
        <begin position="605"/>
        <end position="615"/>
    </location>
</feature>
<accession>S8FRJ6</accession>
<feature type="compositionally biased region" description="Basic and acidic residues" evidence="5">
    <location>
        <begin position="465"/>
        <end position="478"/>
    </location>
</feature>
<reference evidence="8 9" key="1">
    <citation type="journal article" date="2012" name="Science">
        <title>The Paleozoic origin of enzymatic lignin decomposition reconstructed from 31 fungal genomes.</title>
        <authorList>
            <person name="Floudas D."/>
            <person name="Binder M."/>
            <person name="Riley R."/>
            <person name="Barry K."/>
            <person name="Blanchette R.A."/>
            <person name="Henrissat B."/>
            <person name="Martinez A.T."/>
            <person name="Otillar R."/>
            <person name="Spatafora J.W."/>
            <person name="Yadav J.S."/>
            <person name="Aerts A."/>
            <person name="Benoit I."/>
            <person name="Boyd A."/>
            <person name="Carlson A."/>
            <person name="Copeland A."/>
            <person name="Coutinho P.M."/>
            <person name="de Vries R.P."/>
            <person name="Ferreira P."/>
            <person name="Findley K."/>
            <person name="Foster B."/>
            <person name="Gaskell J."/>
            <person name="Glotzer D."/>
            <person name="Gorecki P."/>
            <person name="Heitman J."/>
            <person name="Hesse C."/>
            <person name="Hori C."/>
            <person name="Igarashi K."/>
            <person name="Jurgens J.A."/>
            <person name="Kallen N."/>
            <person name="Kersten P."/>
            <person name="Kohler A."/>
            <person name="Kuees U."/>
            <person name="Kumar T.K.A."/>
            <person name="Kuo A."/>
            <person name="LaButti K."/>
            <person name="Larrondo L.F."/>
            <person name="Lindquist E."/>
            <person name="Ling A."/>
            <person name="Lombard V."/>
            <person name="Lucas S."/>
            <person name="Lundell T."/>
            <person name="Martin R."/>
            <person name="McLaughlin D.J."/>
            <person name="Morgenstern I."/>
            <person name="Morin E."/>
            <person name="Murat C."/>
            <person name="Nagy L.G."/>
            <person name="Nolan M."/>
            <person name="Ohm R.A."/>
            <person name="Patyshakuliyeva A."/>
            <person name="Rokas A."/>
            <person name="Ruiz-Duenas F.J."/>
            <person name="Sabat G."/>
            <person name="Salamov A."/>
            <person name="Samejima M."/>
            <person name="Schmutz J."/>
            <person name="Slot J.C."/>
            <person name="St John F."/>
            <person name="Stenlid J."/>
            <person name="Sun H."/>
            <person name="Sun S."/>
            <person name="Syed K."/>
            <person name="Tsang A."/>
            <person name="Wiebenga A."/>
            <person name="Young D."/>
            <person name="Pisabarro A."/>
            <person name="Eastwood D.C."/>
            <person name="Martin F."/>
            <person name="Cullen D."/>
            <person name="Grigoriev I.V."/>
            <person name="Hibbett D.S."/>
        </authorList>
    </citation>
    <scope>NUCLEOTIDE SEQUENCE</scope>
    <source>
        <strain evidence="9">FP-58527</strain>
    </source>
</reference>
<feature type="compositionally biased region" description="Basic and acidic residues" evidence="5">
    <location>
        <begin position="654"/>
        <end position="669"/>
    </location>
</feature>
<gene>
    <name evidence="8" type="ORF">FOMPIDRAFT_1014282</name>
</gene>
<dbReference type="GO" id="GO:0003723">
    <property type="term" value="F:RNA binding"/>
    <property type="evidence" value="ECO:0007669"/>
    <property type="project" value="TreeGrafter"/>
</dbReference>
<dbReference type="STRING" id="743788.S8FRJ6"/>
<dbReference type="EMBL" id="KE504128">
    <property type="protein sequence ID" value="EPT03856.1"/>
    <property type="molecule type" value="Genomic_DNA"/>
</dbReference>
<feature type="region of interest" description="Disordered" evidence="5">
    <location>
        <begin position="86"/>
        <end position="133"/>
    </location>
</feature>
<feature type="compositionally biased region" description="Basic and acidic residues" evidence="5">
    <location>
        <begin position="587"/>
        <end position="604"/>
    </location>
</feature>
<protein>
    <submittedName>
        <fullName evidence="8">Uncharacterized protein</fullName>
    </submittedName>
</protein>
<dbReference type="eggNOG" id="KOG2318">
    <property type="taxonomic scope" value="Eukaryota"/>
</dbReference>
<feature type="domain" description="ESF1 RRM" evidence="7">
    <location>
        <begin position="165"/>
        <end position="340"/>
    </location>
</feature>
<evidence type="ECO:0000256" key="1">
    <source>
        <dbReference type="ARBA" id="ARBA00004604"/>
    </source>
</evidence>
<organism evidence="8 9">
    <name type="scientific">Fomitopsis schrenkii</name>
    <name type="common">Brown rot fungus</name>
    <dbReference type="NCBI Taxonomy" id="2126942"/>
    <lineage>
        <taxon>Eukaryota</taxon>
        <taxon>Fungi</taxon>
        <taxon>Dikarya</taxon>
        <taxon>Basidiomycota</taxon>
        <taxon>Agaricomycotina</taxon>
        <taxon>Agaricomycetes</taxon>
        <taxon>Polyporales</taxon>
        <taxon>Fomitopsis</taxon>
    </lineage>
</organism>
<evidence type="ECO:0000256" key="2">
    <source>
        <dbReference type="ARBA" id="ARBA00009087"/>
    </source>
</evidence>
<feature type="compositionally biased region" description="Basic and acidic residues" evidence="5">
    <location>
        <begin position="491"/>
        <end position="503"/>
    </location>
</feature>
<feature type="domain" description="NUC153" evidence="6">
    <location>
        <begin position="634"/>
        <end position="662"/>
    </location>
</feature>
<proteinExistence type="inferred from homology"/>
<dbReference type="FunCoup" id="S8FRJ6">
    <property type="interactions" value="647"/>
</dbReference>
<keyword evidence="9" id="KW-1185">Reference proteome</keyword>
<evidence type="ECO:0000259" key="6">
    <source>
        <dbReference type="Pfam" id="PF08159"/>
    </source>
</evidence>
<dbReference type="GO" id="GO:0006364">
    <property type="term" value="P:rRNA processing"/>
    <property type="evidence" value="ECO:0007669"/>
    <property type="project" value="InterPro"/>
</dbReference>
<feature type="region of interest" description="Disordered" evidence="5">
    <location>
        <begin position="647"/>
        <end position="718"/>
    </location>
</feature>
<dbReference type="InParanoid" id="S8FRJ6"/>
<feature type="compositionally biased region" description="Acidic residues" evidence="5">
    <location>
        <begin position="518"/>
        <end position="539"/>
    </location>
</feature>
<evidence type="ECO:0000259" key="7">
    <source>
        <dbReference type="Pfam" id="PF25121"/>
    </source>
</evidence>
<evidence type="ECO:0000313" key="9">
    <source>
        <dbReference type="Proteomes" id="UP000015241"/>
    </source>
</evidence>
<feature type="compositionally biased region" description="Basic residues" evidence="5">
    <location>
        <begin position="544"/>
        <end position="557"/>
    </location>
</feature>
<feature type="compositionally biased region" description="Basic residues" evidence="5">
    <location>
        <begin position="479"/>
        <end position="490"/>
    </location>
</feature>
<dbReference type="GO" id="GO:0005730">
    <property type="term" value="C:nucleolus"/>
    <property type="evidence" value="ECO:0007669"/>
    <property type="project" value="UniProtKB-SubCell"/>
</dbReference>
<evidence type="ECO:0000256" key="4">
    <source>
        <dbReference type="ARBA" id="ARBA00023242"/>
    </source>
</evidence>
<dbReference type="InterPro" id="IPR039754">
    <property type="entry name" value="Esf1"/>
</dbReference>
<sequence length="718" mass="80454">MSDPRFARFKTDPRFRRVKKERQKVVVDDRFKDVFAGDKKGKKGRVDKYGRPLADTHEQDNLRRFYRLEGEDEAAPKAVLDYARGEVLLESSDEEGEKDKDASDGESEAEGVLVLGRDVSKPIPVPDDEDPEIDLDEDTYAELDAQAAAYAKETPEDAVPEGERTRRIAVVNLDWDHVRAIHLYKIFSSLVSPTAPAAATGSTANSKASKAKGSGIVSRGKVLSVRVYPSEFGKERMAREQEEGPPAELFKKQDEDEEINEKTIFEVSGGDDYDEEALRKYQLERLRYCYAIVECDTTEAASHIYNELEGTELERSANVFDLSFVPDGMNFDDEPRDEATDDLAVPYRGLEFVTDALRHSKVKLTWDEDDPERVQITRRVLSRKEIEENDFRAYIASSTSGEDEDDAPAAGKRKGKEKDAGREKLRALLLGGGDDLPEGWGRGKDLPGADEDDVDMEITFMPGLSERKGEEDETTLDKYKRKMKEKKKKRKEEMLERRKAKTGEEDEGEAQEKKGVADDEFFGGDSEDEGSEGGNEAEEEARPKKGKKDKAMGRKGRRESASPPPSRHVSTAEELALVAGPSGEGASEPKHFDMKAVIRAEKTAKLRNKKKKKGKKSGEEDNELQEDFRINVNDDRFKAALEDHAFAIDPSNPHFKETKSMKALLEERSKRNRKRGSGDVLADASTGQRADDLKSLVERVKRKSAAAESGSGKRRKLL</sequence>
<dbReference type="InterPro" id="IPR012580">
    <property type="entry name" value="NUC153"/>
</dbReference>
<dbReference type="Pfam" id="PF25121">
    <property type="entry name" value="RRM_ESF1"/>
    <property type="match status" value="1"/>
</dbReference>
<feature type="compositionally biased region" description="Basic and acidic residues" evidence="5">
    <location>
        <begin position="416"/>
        <end position="426"/>
    </location>
</feature>
<feature type="compositionally biased region" description="Basic and acidic residues" evidence="5">
    <location>
        <begin position="689"/>
        <end position="699"/>
    </location>
</feature>
<keyword evidence="3" id="KW-0175">Coiled coil</keyword>
<evidence type="ECO:0000313" key="8">
    <source>
        <dbReference type="EMBL" id="EPT03856.1"/>
    </source>
</evidence>
<comment type="subcellular location">
    <subcellularLocation>
        <location evidence="1">Nucleus</location>
        <location evidence="1">Nucleolus</location>
    </subcellularLocation>
</comment>
<dbReference type="Pfam" id="PF08159">
    <property type="entry name" value="NUC153"/>
    <property type="match status" value="1"/>
</dbReference>
<dbReference type="PANTHER" id="PTHR12202">
    <property type="entry name" value="ESF1 HOMOLOG"/>
    <property type="match status" value="1"/>
</dbReference>
<dbReference type="Proteomes" id="UP000015241">
    <property type="component" value="Unassembled WGS sequence"/>
</dbReference>
<evidence type="ECO:0000256" key="3">
    <source>
        <dbReference type="ARBA" id="ARBA00023054"/>
    </source>
</evidence>
<name>S8FRJ6_FOMSC</name>
<dbReference type="InterPro" id="IPR056750">
    <property type="entry name" value="RRM_ESF1"/>
</dbReference>
<dbReference type="AlphaFoldDB" id="S8FRJ6"/>